<dbReference type="InterPro" id="IPR002347">
    <property type="entry name" value="SDR_fam"/>
</dbReference>
<evidence type="ECO:0000256" key="2">
    <source>
        <dbReference type="ARBA" id="ARBA00023002"/>
    </source>
</evidence>
<keyword evidence="2" id="KW-0560">Oxidoreductase</keyword>
<name>A0ABR4ATM4_9LECA</name>
<dbReference type="PANTHER" id="PTHR24320">
    <property type="entry name" value="RETINOL DEHYDROGENASE"/>
    <property type="match status" value="1"/>
</dbReference>
<accession>A0ABR4ATM4</accession>
<evidence type="ECO:0000313" key="3">
    <source>
        <dbReference type="EMBL" id="KAL2049057.1"/>
    </source>
</evidence>
<dbReference type="PANTHER" id="PTHR24320:SF148">
    <property type="entry name" value="NAD(P)-BINDING ROSSMANN-FOLD SUPERFAMILY PROTEIN"/>
    <property type="match status" value="1"/>
</dbReference>
<proteinExistence type="inferred from homology"/>
<keyword evidence="4" id="KW-1185">Reference proteome</keyword>
<sequence length="96" mass="10430">MPSAAVVPGANSGIGYRFAEILVKEGYEVHALDITIGEKMKNLCCKTYQCDLISKSSIHSFAKNFKNKQLDLLFNIAGIMAPHESDSLTTTASSTF</sequence>
<dbReference type="EMBL" id="JBHFEH010000072">
    <property type="protein sequence ID" value="KAL2049057.1"/>
    <property type="molecule type" value="Genomic_DNA"/>
</dbReference>
<dbReference type="SUPFAM" id="SSF51735">
    <property type="entry name" value="NAD(P)-binding Rossmann-fold domains"/>
    <property type="match status" value="1"/>
</dbReference>
<gene>
    <name evidence="3" type="ORF">ABVK25_010653</name>
</gene>
<protein>
    <submittedName>
        <fullName evidence="3">Uncharacterized protein</fullName>
    </submittedName>
</protein>
<dbReference type="Proteomes" id="UP001590951">
    <property type="component" value="Unassembled WGS sequence"/>
</dbReference>
<reference evidence="3 4" key="1">
    <citation type="submission" date="2024-09" db="EMBL/GenBank/DDBJ databases">
        <title>Rethinking Asexuality: The Enigmatic Case of Functional Sexual Genes in Lepraria (Stereocaulaceae).</title>
        <authorList>
            <person name="Doellman M."/>
            <person name="Sun Y."/>
            <person name="Barcenas-Pena A."/>
            <person name="Lumbsch H.T."/>
            <person name="Grewe F."/>
        </authorList>
    </citation>
    <scope>NUCLEOTIDE SEQUENCE [LARGE SCALE GENOMIC DNA]</scope>
    <source>
        <strain evidence="3 4">Grewe 0041</strain>
    </source>
</reference>
<comment type="caution">
    <text evidence="3">The sequence shown here is derived from an EMBL/GenBank/DDBJ whole genome shotgun (WGS) entry which is preliminary data.</text>
</comment>
<organism evidence="3 4">
    <name type="scientific">Lepraria finkii</name>
    <dbReference type="NCBI Taxonomy" id="1340010"/>
    <lineage>
        <taxon>Eukaryota</taxon>
        <taxon>Fungi</taxon>
        <taxon>Dikarya</taxon>
        <taxon>Ascomycota</taxon>
        <taxon>Pezizomycotina</taxon>
        <taxon>Lecanoromycetes</taxon>
        <taxon>OSLEUM clade</taxon>
        <taxon>Lecanoromycetidae</taxon>
        <taxon>Lecanorales</taxon>
        <taxon>Lecanorineae</taxon>
        <taxon>Stereocaulaceae</taxon>
        <taxon>Lepraria</taxon>
    </lineage>
</organism>
<dbReference type="Pfam" id="PF00106">
    <property type="entry name" value="adh_short"/>
    <property type="match status" value="1"/>
</dbReference>
<evidence type="ECO:0000313" key="4">
    <source>
        <dbReference type="Proteomes" id="UP001590951"/>
    </source>
</evidence>
<dbReference type="PRINTS" id="PR01397">
    <property type="entry name" value="DHBDHDRGNASE"/>
</dbReference>
<dbReference type="InterPro" id="IPR003560">
    <property type="entry name" value="DHB_DH"/>
</dbReference>
<comment type="similarity">
    <text evidence="1">Belongs to the short-chain dehydrogenases/reductases (SDR) family.</text>
</comment>
<dbReference type="Gene3D" id="3.40.50.720">
    <property type="entry name" value="NAD(P)-binding Rossmann-like Domain"/>
    <property type="match status" value="1"/>
</dbReference>
<evidence type="ECO:0000256" key="1">
    <source>
        <dbReference type="ARBA" id="ARBA00006484"/>
    </source>
</evidence>
<dbReference type="InterPro" id="IPR036291">
    <property type="entry name" value="NAD(P)-bd_dom_sf"/>
</dbReference>